<evidence type="ECO:0000313" key="2">
    <source>
        <dbReference type="EMBL" id="KPU75348.1"/>
    </source>
</evidence>
<protein>
    <submittedName>
        <fullName evidence="2">Uncharacterized protein</fullName>
    </submittedName>
</protein>
<accession>A0A0N8NZV1</accession>
<feature type="compositionally biased region" description="Low complexity" evidence="1">
    <location>
        <begin position="207"/>
        <end position="217"/>
    </location>
</feature>
<feature type="compositionally biased region" description="Gly residues" evidence="1">
    <location>
        <begin position="76"/>
        <end position="92"/>
    </location>
</feature>
<evidence type="ECO:0000256" key="1">
    <source>
        <dbReference type="SAM" id="MobiDB-lite"/>
    </source>
</evidence>
<dbReference type="InParanoid" id="A0A0N8NZV1"/>
<evidence type="ECO:0000313" key="3">
    <source>
        <dbReference type="Proteomes" id="UP000007801"/>
    </source>
</evidence>
<dbReference type="Proteomes" id="UP000007801">
    <property type="component" value="Unassembled WGS sequence"/>
</dbReference>
<proteinExistence type="predicted"/>
<keyword evidence="3" id="KW-1185">Reference proteome</keyword>
<gene>
    <name evidence="2" type="primary">Dana\GF26648</name>
    <name evidence="2" type="ORF">GF26648</name>
</gene>
<sequence>MGHPAAPGDEEDPPGDGPGKKWSKRNSGGHGHRGGGGPPAQPSANGGAPETKEKPRKEGGGRNPSPGKGEVEFGHGDGQGGRPAMEGGGGIGARSNAQESGAPEMPTKQDHPADPVGQGEVTGRQNKEDDGSTGVANPEVAAGEASHPAPLGARRKLGSGAMDARSMGVAGPKDKASVGAANVGSGEEAALANPHTDGFGRKRSGGAARKLATRAAAESGGGGQAKTAVNGQMERDLAGGGECFRVRGGANGISVTQKM</sequence>
<dbReference type="AlphaFoldDB" id="A0A0N8NZV1"/>
<name>A0A0N8NZV1_DROAN</name>
<reference evidence="2 3" key="1">
    <citation type="journal article" date="2007" name="Nature">
        <title>Evolution of genes and genomes on the Drosophila phylogeny.</title>
        <authorList>
            <consortium name="Drosophila 12 Genomes Consortium"/>
            <person name="Clark A.G."/>
            <person name="Eisen M.B."/>
            <person name="Smith D.R."/>
            <person name="Bergman C.M."/>
            <person name="Oliver B."/>
            <person name="Markow T.A."/>
            <person name="Kaufman T.C."/>
            <person name="Kellis M."/>
            <person name="Gelbart W."/>
            <person name="Iyer V.N."/>
            <person name="Pollard D.A."/>
            <person name="Sackton T.B."/>
            <person name="Larracuente A.M."/>
            <person name="Singh N.D."/>
            <person name="Abad J.P."/>
            <person name="Abt D.N."/>
            <person name="Adryan B."/>
            <person name="Aguade M."/>
            <person name="Akashi H."/>
            <person name="Anderson W.W."/>
            <person name="Aquadro C.F."/>
            <person name="Ardell D.H."/>
            <person name="Arguello R."/>
            <person name="Artieri C.G."/>
            <person name="Barbash D.A."/>
            <person name="Barker D."/>
            <person name="Barsanti P."/>
            <person name="Batterham P."/>
            <person name="Batzoglou S."/>
            <person name="Begun D."/>
            <person name="Bhutkar A."/>
            <person name="Blanco E."/>
            <person name="Bosak S.A."/>
            <person name="Bradley R.K."/>
            <person name="Brand A.D."/>
            <person name="Brent M.R."/>
            <person name="Brooks A.N."/>
            <person name="Brown R.H."/>
            <person name="Butlin R.K."/>
            <person name="Caggese C."/>
            <person name="Calvi B.R."/>
            <person name="Bernardo de Carvalho A."/>
            <person name="Caspi A."/>
            <person name="Castrezana S."/>
            <person name="Celniker S.E."/>
            <person name="Chang J.L."/>
            <person name="Chapple C."/>
            <person name="Chatterji S."/>
            <person name="Chinwalla A."/>
            <person name="Civetta A."/>
            <person name="Clifton S.W."/>
            <person name="Comeron J.M."/>
            <person name="Costello J.C."/>
            <person name="Coyne J.A."/>
            <person name="Daub J."/>
            <person name="David R.G."/>
            <person name="Delcher A.L."/>
            <person name="Delehaunty K."/>
            <person name="Do C.B."/>
            <person name="Ebling H."/>
            <person name="Edwards K."/>
            <person name="Eickbush T."/>
            <person name="Evans J.D."/>
            <person name="Filipski A."/>
            <person name="Findeiss S."/>
            <person name="Freyhult E."/>
            <person name="Fulton L."/>
            <person name="Fulton R."/>
            <person name="Garcia A.C."/>
            <person name="Gardiner A."/>
            <person name="Garfield D.A."/>
            <person name="Garvin B.E."/>
            <person name="Gibson G."/>
            <person name="Gilbert D."/>
            <person name="Gnerre S."/>
            <person name="Godfrey J."/>
            <person name="Good R."/>
            <person name="Gotea V."/>
            <person name="Gravely B."/>
            <person name="Greenberg A.J."/>
            <person name="Griffiths-Jones S."/>
            <person name="Gross S."/>
            <person name="Guigo R."/>
            <person name="Gustafson E.A."/>
            <person name="Haerty W."/>
            <person name="Hahn M.W."/>
            <person name="Halligan D.L."/>
            <person name="Halpern A.L."/>
            <person name="Halter G.M."/>
            <person name="Han M.V."/>
            <person name="Heger A."/>
            <person name="Hillier L."/>
            <person name="Hinrichs A.S."/>
            <person name="Holmes I."/>
            <person name="Hoskins R.A."/>
            <person name="Hubisz M.J."/>
            <person name="Hultmark D."/>
            <person name="Huntley M.A."/>
            <person name="Jaffe D.B."/>
            <person name="Jagadeeshan S."/>
            <person name="Jeck W.R."/>
            <person name="Johnson J."/>
            <person name="Jones C.D."/>
            <person name="Jordan W.C."/>
            <person name="Karpen G.H."/>
            <person name="Kataoka E."/>
            <person name="Keightley P.D."/>
            <person name="Kheradpour P."/>
            <person name="Kirkness E.F."/>
            <person name="Koerich L.B."/>
            <person name="Kristiansen K."/>
            <person name="Kudrna D."/>
            <person name="Kulathinal R.J."/>
            <person name="Kumar S."/>
            <person name="Kwok R."/>
            <person name="Lander E."/>
            <person name="Langley C.H."/>
            <person name="Lapoint R."/>
            <person name="Lazzaro B.P."/>
            <person name="Lee S.J."/>
            <person name="Levesque L."/>
            <person name="Li R."/>
            <person name="Lin C.F."/>
            <person name="Lin M.F."/>
            <person name="Lindblad-Toh K."/>
            <person name="Llopart A."/>
            <person name="Long M."/>
            <person name="Low L."/>
            <person name="Lozovsky E."/>
            <person name="Lu J."/>
            <person name="Luo M."/>
            <person name="Machado C.A."/>
            <person name="Makalowski W."/>
            <person name="Marzo M."/>
            <person name="Matsuda M."/>
            <person name="Matzkin L."/>
            <person name="McAllister B."/>
            <person name="McBride C.S."/>
            <person name="McKernan B."/>
            <person name="McKernan K."/>
            <person name="Mendez-Lago M."/>
            <person name="Minx P."/>
            <person name="Mollenhauer M.U."/>
            <person name="Montooth K."/>
            <person name="Mount S.M."/>
            <person name="Mu X."/>
            <person name="Myers E."/>
            <person name="Negre B."/>
            <person name="Newfeld S."/>
            <person name="Nielsen R."/>
            <person name="Noor M.A."/>
            <person name="O'Grady P."/>
            <person name="Pachter L."/>
            <person name="Papaceit M."/>
            <person name="Parisi M.J."/>
            <person name="Parisi M."/>
            <person name="Parts L."/>
            <person name="Pedersen J.S."/>
            <person name="Pesole G."/>
            <person name="Phillippy A.M."/>
            <person name="Ponting C.P."/>
            <person name="Pop M."/>
            <person name="Porcelli D."/>
            <person name="Powell J.R."/>
            <person name="Prohaska S."/>
            <person name="Pruitt K."/>
            <person name="Puig M."/>
            <person name="Quesneville H."/>
            <person name="Ram K.R."/>
            <person name="Rand D."/>
            <person name="Rasmussen M.D."/>
            <person name="Reed L.K."/>
            <person name="Reenan R."/>
            <person name="Reily A."/>
            <person name="Remington K.A."/>
            <person name="Rieger T.T."/>
            <person name="Ritchie M.G."/>
            <person name="Robin C."/>
            <person name="Rogers Y.H."/>
            <person name="Rohde C."/>
            <person name="Rozas J."/>
            <person name="Rubenfield M.J."/>
            <person name="Ruiz A."/>
            <person name="Russo S."/>
            <person name="Salzberg S.L."/>
            <person name="Sanchez-Gracia A."/>
            <person name="Saranga D.J."/>
            <person name="Sato H."/>
            <person name="Schaeffer S.W."/>
            <person name="Schatz M.C."/>
            <person name="Schlenke T."/>
            <person name="Schwartz R."/>
            <person name="Segarra C."/>
            <person name="Singh R.S."/>
            <person name="Sirot L."/>
            <person name="Sirota M."/>
            <person name="Sisneros N.B."/>
            <person name="Smith C.D."/>
            <person name="Smith T.F."/>
            <person name="Spieth J."/>
            <person name="Stage D.E."/>
            <person name="Stark A."/>
            <person name="Stephan W."/>
            <person name="Strausberg R.L."/>
            <person name="Strempel S."/>
            <person name="Sturgill D."/>
            <person name="Sutton G."/>
            <person name="Sutton G.G."/>
            <person name="Tao W."/>
            <person name="Teichmann S."/>
            <person name="Tobari Y.N."/>
            <person name="Tomimura Y."/>
            <person name="Tsolas J.M."/>
            <person name="Valente V.L."/>
            <person name="Venter E."/>
            <person name="Venter J.C."/>
            <person name="Vicario S."/>
            <person name="Vieira F.G."/>
            <person name="Vilella A.J."/>
            <person name="Villasante A."/>
            <person name="Walenz B."/>
            <person name="Wang J."/>
            <person name="Wasserman M."/>
            <person name="Watts T."/>
            <person name="Wilson D."/>
            <person name="Wilson R.K."/>
            <person name="Wing R.A."/>
            <person name="Wolfner M.F."/>
            <person name="Wong A."/>
            <person name="Wong G.K."/>
            <person name="Wu C.I."/>
            <person name="Wu G."/>
            <person name="Yamamoto D."/>
            <person name="Yang H.P."/>
            <person name="Yang S.P."/>
            <person name="Yorke J.A."/>
            <person name="Yoshida K."/>
            <person name="Zdobnov E."/>
            <person name="Zhang P."/>
            <person name="Zhang Y."/>
            <person name="Zimin A.V."/>
            <person name="Baldwin J."/>
            <person name="Abdouelleil A."/>
            <person name="Abdulkadir J."/>
            <person name="Abebe A."/>
            <person name="Abera B."/>
            <person name="Abreu J."/>
            <person name="Acer S.C."/>
            <person name="Aftuck L."/>
            <person name="Alexander A."/>
            <person name="An P."/>
            <person name="Anderson E."/>
            <person name="Anderson S."/>
            <person name="Arachi H."/>
            <person name="Azer M."/>
            <person name="Bachantsang P."/>
            <person name="Barry A."/>
            <person name="Bayul T."/>
            <person name="Berlin A."/>
            <person name="Bessette D."/>
            <person name="Bloom T."/>
            <person name="Blye J."/>
            <person name="Boguslavskiy L."/>
            <person name="Bonnet C."/>
            <person name="Boukhgalter B."/>
            <person name="Bourzgui I."/>
            <person name="Brown A."/>
            <person name="Cahill P."/>
            <person name="Channer S."/>
            <person name="Cheshatsang Y."/>
            <person name="Chuda L."/>
            <person name="Citroen M."/>
            <person name="Collymore A."/>
            <person name="Cooke P."/>
            <person name="Costello M."/>
            <person name="D'Aco K."/>
            <person name="Daza R."/>
            <person name="De Haan G."/>
            <person name="DeGray S."/>
            <person name="DeMaso C."/>
            <person name="Dhargay N."/>
            <person name="Dooley K."/>
            <person name="Dooley E."/>
            <person name="Doricent M."/>
            <person name="Dorje P."/>
            <person name="Dorjee K."/>
            <person name="Dupes A."/>
            <person name="Elong R."/>
            <person name="Falk J."/>
            <person name="Farina A."/>
            <person name="Faro S."/>
            <person name="Ferguson D."/>
            <person name="Fisher S."/>
            <person name="Foley C.D."/>
            <person name="Franke A."/>
            <person name="Friedrich D."/>
            <person name="Gadbois L."/>
            <person name="Gearin G."/>
            <person name="Gearin C.R."/>
            <person name="Giannoukos G."/>
            <person name="Goode T."/>
            <person name="Graham J."/>
            <person name="Grandbois E."/>
            <person name="Grewal S."/>
            <person name="Gyaltsen K."/>
            <person name="Hafez N."/>
            <person name="Hagos B."/>
            <person name="Hall J."/>
            <person name="Henson C."/>
            <person name="Hollinger A."/>
            <person name="Honan T."/>
            <person name="Huard M.D."/>
            <person name="Hughes L."/>
            <person name="Hurhula B."/>
            <person name="Husby M.E."/>
            <person name="Kamat A."/>
            <person name="Kanga B."/>
            <person name="Kashin S."/>
            <person name="Khazanovich D."/>
            <person name="Kisner P."/>
            <person name="Lance K."/>
            <person name="Lara M."/>
            <person name="Lee W."/>
            <person name="Lennon N."/>
            <person name="Letendre F."/>
            <person name="LeVine R."/>
            <person name="Lipovsky A."/>
            <person name="Liu X."/>
            <person name="Liu J."/>
            <person name="Liu S."/>
            <person name="Lokyitsang T."/>
            <person name="Lokyitsang Y."/>
            <person name="Lubonja R."/>
            <person name="Lui A."/>
            <person name="MacDonald P."/>
            <person name="Magnisalis V."/>
            <person name="Maru K."/>
            <person name="Matthews C."/>
            <person name="McCusker W."/>
            <person name="McDonough S."/>
            <person name="Mehta T."/>
            <person name="Meldrim J."/>
            <person name="Meneus L."/>
            <person name="Mihai O."/>
            <person name="Mihalev A."/>
            <person name="Mihova T."/>
            <person name="Mittelman R."/>
            <person name="Mlenga V."/>
            <person name="Montmayeur A."/>
            <person name="Mulrain L."/>
            <person name="Navidi A."/>
            <person name="Naylor J."/>
            <person name="Negash T."/>
            <person name="Nguyen T."/>
            <person name="Nguyen N."/>
            <person name="Nicol R."/>
            <person name="Norbu C."/>
            <person name="Norbu N."/>
            <person name="Novod N."/>
            <person name="O'Neill B."/>
            <person name="Osman S."/>
            <person name="Markiewicz E."/>
            <person name="Oyono O.L."/>
            <person name="Patti C."/>
            <person name="Phunkhang P."/>
            <person name="Pierre F."/>
            <person name="Priest M."/>
            <person name="Raghuraman S."/>
            <person name="Rege F."/>
            <person name="Reyes R."/>
            <person name="Rise C."/>
            <person name="Rogov P."/>
            <person name="Ross K."/>
            <person name="Ryan E."/>
            <person name="Settipalli S."/>
            <person name="Shea T."/>
            <person name="Sherpa N."/>
            <person name="Shi L."/>
            <person name="Shih D."/>
            <person name="Sparrow T."/>
            <person name="Spaulding J."/>
            <person name="Stalker J."/>
            <person name="Stange-Thomann N."/>
            <person name="Stavropoulos S."/>
            <person name="Stone C."/>
            <person name="Strader C."/>
            <person name="Tesfaye S."/>
            <person name="Thomson T."/>
            <person name="Thoulutsang Y."/>
            <person name="Thoulutsang D."/>
            <person name="Topham K."/>
            <person name="Topping I."/>
            <person name="Tsamla T."/>
            <person name="Vassiliev H."/>
            <person name="Vo A."/>
            <person name="Wangchuk T."/>
            <person name="Wangdi T."/>
            <person name="Weiand M."/>
            <person name="Wilkinson J."/>
            <person name="Wilson A."/>
            <person name="Yadav S."/>
            <person name="Young G."/>
            <person name="Yu Q."/>
            <person name="Zembek L."/>
            <person name="Zhong D."/>
            <person name="Zimmer A."/>
            <person name="Zwirko Z."/>
            <person name="Jaffe D.B."/>
            <person name="Alvarez P."/>
            <person name="Brockman W."/>
            <person name="Butler J."/>
            <person name="Chin C."/>
            <person name="Gnerre S."/>
            <person name="Grabherr M."/>
            <person name="Kleber M."/>
            <person name="Mauceli E."/>
            <person name="MacCallum I."/>
        </authorList>
    </citation>
    <scope>NUCLEOTIDE SEQUENCE [LARGE SCALE GENOMIC DNA]</scope>
    <source>
        <strain evidence="3">Tucson 14024-0371.13</strain>
    </source>
</reference>
<feature type="compositionally biased region" description="Basic and acidic residues" evidence="1">
    <location>
        <begin position="50"/>
        <end position="60"/>
    </location>
</feature>
<feature type="region of interest" description="Disordered" evidence="1">
    <location>
        <begin position="1"/>
        <end position="230"/>
    </location>
</feature>
<dbReference type="EMBL" id="CH902628">
    <property type="protein sequence ID" value="KPU75348.1"/>
    <property type="molecule type" value="Genomic_DNA"/>
</dbReference>
<organism evidence="2 3">
    <name type="scientific">Drosophila ananassae</name>
    <name type="common">Fruit fly</name>
    <dbReference type="NCBI Taxonomy" id="7217"/>
    <lineage>
        <taxon>Eukaryota</taxon>
        <taxon>Metazoa</taxon>
        <taxon>Ecdysozoa</taxon>
        <taxon>Arthropoda</taxon>
        <taxon>Hexapoda</taxon>
        <taxon>Insecta</taxon>
        <taxon>Pterygota</taxon>
        <taxon>Neoptera</taxon>
        <taxon>Endopterygota</taxon>
        <taxon>Diptera</taxon>
        <taxon>Brachycera</taxon>
        <taxon>Muscomorpha</taxon>
        <taxon>Ephydroidea</taxon>
        <taxon>Drosophilidae</taxon>
        <taxon>Drosophila</taxon>
        <taxon>Sophophora</taxon>
    </lineage>
</organism>